<gene>
    <name evidence="2" type="ORF">C7M84_025072</name>
</gene>
<dbReference type="EMBL" id="QCYY01000921">
    <property type="protein sequence ID" value="ROT81760.1"/>
    <property type="molecule type" value="Genomic_DNA"/>
</dbReference>
<reference evidence="2 3" key="2">
    <citation type="submission" date="2019-01" db="EMBL/GenBank/DDBJ databases">
        <title>The decoding of complex shrimp genome reveals the adaptation for benthos swimmer, frequently molting mechanism and breeding impact on genome.</title>
        <authorList>
            <person name="Sun Y."/>
            <person name="Gao Y."/>
            <person name="Yu Y."/>
        </authorList>
    </citation>
    <scope>NUCLEOTIDE SEQUENCE [LARGE SCALE GENOMIC DNA]</scope>
    <source>
        <tissue evidence="2">Muscle</tissue>
    </source>
</reference>
<accession>A0A3R7PT04</accession>
<name>A0A3R7PT04_PENVA</name>
<evidence type="ECO:0000313" key="3">
    <source>
        <dbReference type="Proteomes" id="UP000283509"/>
    </source>
</evidence>
<feature type="region of interest" description="Disordered" evidence="1">
    <location>
        <begin position="258"/>
        <end position="310"/>
    </location>
</feature>
<proteinExistence type="predicted"/>
<organism evidence="2 3">
    <name type="scientific">Penaeus vannamei</name>
    <name type="common">Whiteleg shrimp</name>
    <name type="synonym">Litopenaeus vannamei</name>
    <dbReference type="NCBI Taxonomy" id="6689"/>
    <lineage>
        <taxon>Eukaryota</taxon>
        <taxon>Metazoa</taxon>
        <taxon>Ecdysozoa</taxon>
        <taxon>Arthropoda</taxon>
        <taxon>Crustacea</taxon>
        <taxon>Multicrustacea</taxon>
        <taxon>Malacostraca</taxon>
        <taxon>Eumalacostraca</taxon>
        <taxon>Eucarida</taxon>
        <taxon>Decapoda</taxon>
        <taxon>Dendrobranchiata</taxon>
        <taxon>Penaeoidea</taxon>
        <taxon>Penaeidae</taxon>
        <taxon>Penaeus</taxon>
    </lineage>
</organism>
<reference evidence="2 3" key="1">
    <citation type="submission" date="2018-04" db="EMBL/GenBank/DDBJ databases">
        <authorList>
            <person name="Zhang X."/>
            <person name="Yuan J."/>
            <person name="Li F."/>
            <person name="Xiang J."/>
        </authorList>
    </citation>
    <scope>NUCLEOTIDE SEQUENCE [LARGE SCALE GENOMIC DNA]</scope>
    <source>
        <tissue evidence="2">Muscle</tissue>
    </source>
</reference>
<sequence>MSSPSKNPPFSVSRRVFYGTETEVAQRSVARSLTAVLRRHGEIPLKWPSRGIATRPASPTNTNKKRCSVLEFASPPQRAREVRVGRGSPSLVCAVLLLAPEKMMLRAREPRGVRKLALWLALHSLFASSLAQGAGEGKRDYCMIGCSAHRLMGLRLPLDVPNTVYWWPGAANSKVRVEGPNIWEWKDIEESQRNQWHEITTTQRDDNAPFSIVIPSIRPALSIGHLSGGGGGGSADSRRPLREAVGIASGTAWMARSHHPLSFENGQVSRGDKRSRVPQSERQGVRLPGSGRGEPWNHLPTHNNHNIPHGAKTLPVITIRPPRPHKLQAQRMPAVMPNTGK</sequence>
<evidence type="ECO:0000313" key="2">
    <source>
        <dbReference type="EMBL" id="ROT81760.1"/>
    </source>
</evidence>
<dbReference type="AlphaFoldDB" id="A0A3R7PT04"/>
<dbReference type="Proteomes" id="UP000283509">
    <property type="component" value="Unassembled WGS sequence"/>
</dbReference>
<keyword evidence="3" id="KW-1185">Reference proteome</keyword>
<comment type="caution">
    <text evidence="2">The sequence shown here is derived from an EMBL/GenBank/DDBJ whole genome shotgun (WGS) entry which is preliminary data.</text>
</comment>
<evidence type="ECO:0000256" key="1">
    <source>
        <dbReference type="SAM" id="MobiDB-lite"/>
    </source>
</evidence>
<protein>
    <submittedName>
        <fullName evidence="2">Uncharacterized protein</fullName>
    </submittedName>
</protein>
<dbReference type="OrthoDB" id="10295438at2759"/>